<evidence type="ECO:0000259" key="2">
    <source>
        <dbReference type="PROSITE" id="PS50887"/>
    </source>
</evidence>
<dbReference type="PANTHER" id="PTHR46663">
    <property type="entry name" value="DIGUANYLATE CYCLASE DGCT-RELATED"/>
    <property type="match status" value="1"/>
</dbReference>
<evidence type="ECO:0000313" key="4">
    <source>
        <dbReference type="Proteomes" id="UP000655420"/>
    </source>
</evidence>
<keyword evidence="4" id="KW-1185">Reference proteome</keyword>
<name>A0A8J7SDM2_9RHOB</name>
<dbReference type="SMART" id="SM00267">
    <property type="entry name" value="GGDEF"/>
    <property type="match status" value="1"/>
</dbReference>
<reference evidence="3" key="1">
    <citation type="submission" date="2020-12" db="EMBL/GenBank/DDBJ databases">
        <title>Bacterial taxonomy.</title>
        <authorList>
            <person name="Pan X."/>
        </authorList>
    </citation>
    <scope>NUCLEOTIDE SEQUENCE</scope>
    <source>
        <strain evidence="3">M0105</strain>
    </source>
</reference>
<dbReference type="SUPFAM" id="SSF55073">
    <property type="entry name" value="Nucleotide cyclase"/>
    <property type="match status" value="1"/>
</dbReference>
<organism evidence="3 4">
    <name type="scientific">Thermohalobaculum xanthum</name>
    <dbReference type="NCBI Taxonomy" id="2753746"/>
    <lineage>
        <taxon>Bacteria</taxon>
        <taxon>Pseudomonadati</taxon>
        <taxon>Pseudomonadota</taxon>
        <taxon>Alphaproteobacteria</taxon>
        <taxon>Rhodobacterales</taxon>
        <taxon>Paracoccaceae</taxon>
        <taxon>Thermohalobaculum</taxon>
    </lineage>
</organism>
<dbReference type="RefSeq" id="WP_200608657.1">
    <property type="nucleotide sequence ID" value="NZ_JAEHHL010000002.1"/>
</dbReference>
<dbReference type="InterPro" id="IPR043128">
    <property type="entry name" value="Rev_trsase/Diguanyl_cyclase"/>
</dbReference>
<dbReference type="PROSITE" id="PS50887">
    <property type="entry name" value="GGDEF"/>
    <property type="match status" value="1"/>
</dbReference>
<comment type="caution">
    <text evidence="3">The sequence shown here is derived from an EMBL/GenBank/DDBJ whole genome shotgun (WGS) entry which is preliminary data.</text>
</comment>
<evidence type="ECO:0000256" key="1">
    <source>
        <dbReference type="SAM" id="Phobius"/>
    </source>
</evidence>
<dbReference type="GO" id="GO:0003824">
    <property type="term" value="F:catalytic activity"/>
    <property type="evidence" value="ECO:0007669"/>
    <property type="project" value="UniProtKB-ARBA"/>
</dbReference>
<keyword evidence="1" id="KW-0812">Transmembrane</keyword>
<accession>A0A8J7SDM2</accession>
<feature type="transmembrane region" description="Helical" evidence="1">
    <location>
        <begin position="275"/>
        <end position="297"/>
    </location>
</feature>
<dbReference type="InterPro" id="IPR029787">
    <property type="entry name" value="Nucleotide_cyclase"/>
</dbReference>
<dbReference type="InterPro" id="IPR000160">
    <property type="entry name" value="GGDEF_dom"/>
</dbReference>
<proteinExistence type="predicted"/>
<evidence type="ECO:0000313" key="3">
    <source>
        <dbReference type="EMBL" id="MBK0398926.1"/>
    </source>
</evidence>
<sequence>MIGSSNKLPARLAADLSAPRPGGADRVAGRRSPAVLAVRDSNATGWTPASSDFVIFPASPSQRILRIFKTSVDILVCFRRRAGVMKAPGLPEARVIFRKEIDRSLRRRSGRDSRMMHASQLSRRMVRGFAAALALIAGVHVISFAAGSMLDADERARLSEHATLDRAGSLVARVALLASEMTGAGAADLRERLRNTTAELEDLSSRLPGPAAAQLAELAASSLALSAAQPGASPTSTGTVLRAQAIDALANLDAAATRAAEAAGHAGARAERMEAVGLLSVLAAVGVVAVAILRPLLSEVMRVTRALEEAREQLAHSALHDHLTGLPNRRYVEEHLRRTLAAASRSGEMVAVLQIDLDGFKQINDRFGHAVGDSVLVAVARRMSSVIRRADFLGRIGGDEFVVVATEARNPRGLANLARRLTQILSQPIEVDAVSCTLGASVGIALSPPLDAEPERLLSQADAALYAAKAEGRGLFRFHPDAQVFLDVHYPKMAPAIVRGMRAV</sequence>
<dbReference type="InterPro" id="IPR052163">
    <property type="entry name" value="DGC-Regulatory_Protein"/>
</dbReference>
<dbReference type="PANTHER" id="PTHR46663:SF2">
    <property type="entry name" value="GGDEF DOMAIN-CONTAINING PROTEIN"/>
    <property type="match status" value="1"/>
</dbReference>
<dbReference type="Gene3D" id="3.30.70.270">
    <property type="match status" value="1"/>
</dbReference>
<dbReference type="FunFam" id="3.30.70.270:FF:000001">
    <property type="entry name" value="Diguanylate cyclase domain protein"/>
    <property type="match status" value="1"/>
</dbReference>
<protein>
    <submittedName>
        <fullName evidence="3">GGDEF domain-containing protein</fullName>
    </submittedName>
</protein>
<feature type="domain" description="GGDEF" evidence="2">
    <location>
        <begin position="348"/>
        <end position="481"/>
    </location>
</feature>
<dbReference type="AlphaFoldDB" id="A0A8J7SDM2"/>
<feature type="transmembrane region" description="Helical" evidence="1">
    <location>
        <begin position="129"/>
        <end position="150"/>
    </location>
</feature>
<dbReference type="Proteomes" id="UP000655420">
    <property type="component" value="Unassembled WGS sequence"/>
</dbReference>
<dbReference type="CDD" id="cd01949">
    <property type="entry name" value="GGDEF"/>
    <property type="match status" value="1"/>
</dbReference>
<dbReference type="EMBL" id="JAEHHL010000002">
    <property type="protein sequence ID" value="MBK0398926.1"/>
    <property type="molecule type" value="Genomic_DNA"/>
</dbReference>
<keyword evidence="1" id="KW-0472">Membrane</keyword>
<dbReference type="Pfam" id="PF00990">
    <property type="entry name" value="GGDEF"/>
    <property type="match status" value="1"/>
</dbReference>
<gene>
    <name evidence="3" type="ORF">H0I76_06975</name>
</gene>
<keyword evidence="1" id="KW-1133">Transmembrane helix</keyword>
<dbReference type="NCBIfam" id="TIGR00254">
    <property type="entry name" value="GGDEF"/>
    <property type="match status" value="1"/>
</dbReference>